<dbReference type="PANTHER" id="PTHR43591:SF110">
    <property type="entry name" value="RHODANESE DOMAIN-CONTAINING PROTEIN"/>
    <property type="match status" value="1"/>
</dbReference>
<keyword evidence="2" id="KW-0808">Transferase</keyword>
<protein>
    <submittedName>
        <fullName evidence="2">S-adenosyl-L-methionine-dependent methyltransferase</fullName>
    </submittedName>
</protein>
<dbReference type="EMBL" id="ML986743">
    <property type="protein sequence ID" value="KAF2258670.1"/>
    <property type="molecule type" value="Genomic_DNA"/>
</dbReference>
<proteinExistence type="predicted"/>
<dbReference type="Gene3D" id="3.40.50.150">
    <property type="entry name" value="Vaccinia Virus protein VP39"/>
    <property type="match status" value="1"/>
</dbReference>
<dbReference type="OrthoDB" id="66144at2759"/>
<dbReference type="SUPFAM" id="SSF53335">
    <property type="entry name" value="S-adenosyl-L-methionine-dependent methyltransferases"/>
    <property type="match status" value="1"/>
</dbReference>
<evidence type="ECO:0000313" key="3">
    <source>
        <dbReference type="Proteomes" id="UP000800093"/>
    </source>
</evidence>
<dbReference type="InterPro" id="IPR029063">
    <property type="entry name" value="SAM-dependent_MTases_sf"/>
</dbReference>
<dbReference type="GO" id="GO:0008168">
    <property type="term" value="F:methyltransferase activity"/>
    <property type="evidence" value="ECO:0007669"/>
    <property type="project" value="UniProtKB-KW"/>
</dbReference>
<dbReference type="AlphaFoldDB" id="A0A9P4K1Y4"/>
<dbReference type="InterPro" id="IPR041698">
    <property type="entry name" value="Methyltransf_25"/>
</dbReference>
<keyword evidence="3" id="KW-1185">Reference proteome</keyword>
<dbReference type="GO" id="GO:0032259">
    <property type="term" value="P:methylation"/>
    <property type="evidence" value="ECO:0007669"/>
    <property type="project" value="UniProtKB-KW"/>
</dbReference>
<dbReference type="CDD" id="cd02440">
    <property type="entry name" value="AdoMet_MTases"/>
    <property type="match status" value="1"/>
</dbReference>
<evidence type="ECO:0000313" key="2">
    <source>
        <dbReference type="EMBL" id="KAF2258670.1"/>
    </source>
</evidence>
<name>A0A9P4K1Y4_9PLEO</name>
<organism evidence="2 3">
    <name type="scientific">Lojkania enalia</name>
    <dbReference type="NCBI Taxonomy" id="147567"/>
    <lineage>
        <taxon>Eukaryota</taxon>
        <taxon>Fungi</taxon>
        <taxon>Dikarya</taxon>
        <taxon>Ascomycota</taxon>
        <taxon>Pezizomycotina</taxon>
        <taxon>Dothideomycetes</taxon>
        <taxon>Pleosporomycetidae</taxon>
        <taxon>Pleosporales</taxon>
        <taxon>Pleosporales incertae sedis</taxon>
        <taxon>Lojkania</taxon>
    </lineage>
</organism>
<evidence type="ECO:0000259" key="1">
    <source>
        <dbReference type="Pfam" id="PF13649"/>
    </source>
</evidence>
<sequence>MSSTTGNTLGNPYLERVYAATCPEESQRAYNEWASTYDSDMIEQGYIAPAICAQAIAQHGNIEGLILDAGCGSGSVGLELAKHGARSIDGLDYSPGMLQVAQKTGVYSKLETGDLSKELEIKNGTYDAVVCVGTLTQGHVGPVPALKEFVRIVKAGGVVVATVLETIWEKDGYETEIERLINEGQVKLISKEVQAYRKHAGVGGRVLILKKL</sequence>
<reference evidence="3" key="1">
    <citation type="journal article" date="2020" name="Stud. Mycol.">
        <title>101 Dothideomycetes genomes: A test case for predicting lifestyles and emergence of pathogens.</title>
        <authorList>
            <person name="Haridas S."/>
            <person name="Albert R."/>
            <person name="Binder M."/>
            <person name="Bloem J."/>
            <person name="LaButti K."/>
            <person name="Salamov A."/>
            <person name="Andreopoulos B."/>
            <person name="Baker S."/>
            <person name="Barry K."/>
            <person name="Bills G."/>
            <person name="Bluhm B."/>
            <person name="Cannon C."/>
            <person name="Castanera R."/>
            <person name="Culley D."/>
            <person name="Daum C."/>
            <person name="Ezra D."/>
            <person name="Gonzalez J."/>
            <person name="Henrissat B."/>
            <person name="Kuo A."/>
            <person name="Liang C."/>
            <person name="Lipzen A."/>
            <person name="Lutzoni F."/>
            <person name="Magnuson J."/>
            <person name="Mondo S."/>
            <person name="Nolan M."/>
            <person name="Ohm R."/>
            <person name="Pangilinan J."/>
            <person name="Park H.-J."/>
            <person name="Ramirez L."/>
            <person name="Alfaro M."/>
            <person name="Sun H."/>
            <person name="Tritt A."/>
            <person name="Yoshinaga Y."/>
            <person name="Zwiers L.-H."/>
            <person name="Turgeon B."/>
            <person name="Goodwin S."/>
            <person name="Spatafora J."/>
            <person name="Crous P."/>
            <person name="Grigoriev I."/>
        </authorList>
    </citation>
    <scope>NUCLEOTIDE SEQUENCE [LARGE SCALE GENOMIC DNA]</scope>
    <source>
        <strain evidence="3">CBS 304.66</strain>
    </source>
</reference>
<dbReference type="Proteomes" id="UP000800093">
    <property type="component" value="Unassembled WGS sequence"/>
</dbReference>
<comment type="caution">
    <text evidence="2">The sequence shown here is derived from an EMBL/GenBank/DDBJ whole genome shotgun (WGS) entry which is preliminary data.</text>
</comment>
<dbReference type="Pfam" id="PF13649">
    <property type="entry name" value="Methyltransf_25"/>
    <property type="match status" value="1"/>
</dbReference>
<feature type="domain" description="Methyltransferase" evidence="1">
    <location>
        <begin position="66"/>
        <end position="157"/>
    </location>
</feature>
<accession>A0A9P4K1Y4</accession>
<keyword evidence="2" id="KW-0489">Methyltransferase</keyword>
<dbReference type="PANTHER" id="PTHR43591">
    <property type="entry name" value="METHYLTRANSFERASE"/>
    <property type="match status" value="1"/>
</dbReference>
<gene>
    <name evidence="2" type="ORF">CC78DRAFT_537612</name>
</gene>